<accession>A0A4Z2GY87</accession>
<name>A0A4Z2GY87_9TELE</name>
<gene>
    <name evidence="1" type="ORF">EYF80_032011</name>
</gene>
<evidence type="ECO:0000313" key="1">
    <source>
        <dbReference type="EMBL" id="TNN57733.1"/>
    </source>
</evidence>
<protein>
    <submittedName>
        <fullName evidence="1">Uncharacterized protein</fullName>
    </submittedName>
</protein>
<evidence type="ECO:0000313" key="2">
    <source>
        <dbReference type="Proteomes" id="UP000314294"/>
    </source>
</evidence>
<sequence>MALPPSLCLLPGLGGILYQCFHLHWCLRVVGSATSVCLHRLLLCCVGFLWPHHHTGNSLW</sequence>
<comment type="caution">
    <text evidence="1">The sequence shown here is derived from an EMBL/GenBank/DDBJ whole genome shotgun (WGS) entry which is preliminary data.</text>
</comment>
<keyword evidence="2" id="KW-1185">Reference proteome</keyword>
<reference evidence="1 2" key="1">
    <citation type="submission" date="2019-03" db="EMBL/GenBank/DDBJ databases">
        <title>First draft genome of Liparis tanakae, snailfish: a comprehensive survey of snailfish specific genes.</title>
        <authorList>
            <person name="Kim W."/>
            <person name="Song I."/>
            <person name="Jeong J.-H."/>
            <person name="Kim D."/>
            <person name="Kim S."/>
            <person name="Ryu S."/>
            <person name="Song J.Y."/>
            <person name="Lee S.K."/>
        </authorList>
    </citation>
    <scope>NUCLEOTIDE SEQUENCE [LARGE SCALE GENOMIC DNA]</scope>
    <source>
        <tissue evidence="1">Muscle</tissue>
    </source>
</reference>
<dbReference type="EMBL" id="SRLO01000397">
    <property type="protein sequence ID" value="TNN57733.1"/>
    <property type="molecule type" value="Genomic_DNA"/>
</dbReference>
<organism evidence="1 2">
    <name type="scientific">Liparis tanakae</name>
    <name type="common">Tanaka's snailfish</name>
    <dbReference type="NCBI Taxonomy" id="230148"/>
    <lineage>
        <taxon>Eukaryota</taxon>
        <taxon>Metazoa</taxon>
        <taxon>Chordata</taxon>
        <taxon>Craniata</taxon>
        <taxon>Vertebrata</taxon>
        <taxon>Euteleostomi</taxon>
        <taxon>Actinopterygii</taxon>
        <taxon>Neopterygii</taxon>
        <taxon>Teleostei</taxon>
        <taxon>Neoteleostei</taxon>
        <taxon>Acanthomorphata</taxon>
        <taxon>Eupercaria</taxon>
        <taxon>Perciformes</taxon>
        <taxon>Cottioidei</taxon>
        <taxon>Cottales</taxon>
        <taxon>Liparidae</taxon>
        <taxon>Liparis</taxon>
    </lineage>
</organism>
<dbReference type="AlphaFoldDB" id="A0A4Z2GY87"/>
<proteinExistence type="predicted"/>
<dbReference type="Proteomes" id="UP000314294">
    <property type="component" value="Unassembled WGS sequence"/>
</dbReference>